<dbReference type="InterPro" id="IPR036509">
    <property type="entry name" value="Met_Sox_Rdtase_MsrA_sf"/>
</dbReference>
<dbReference type="NCBIfam" id="TIGR00401">
    <property type="entry name" value="msrA"/>
    <property type="match status" value="1"/>
</dbReference>
<dbReference type="FunFam" id="2.170.150.20:FF:000003">
    <property type="entry name" value="Peptide methionine sulfoxide reductase MsrB"/>
    <property type="match status" value="1"/>
</dbReference>
<evidence type="ECO:0000256" key="2">
    <source>
        <dbReference type="ARBA" id="ARBA00023268"/>
    </source>
</evidence>
<feature type="active site" evidence="8">
    <location>
        <position position="47"/>
    </location>
</feature>
<dbReference type="Pfam" id="PF01641">
    <property type="entry name" value="SelR"/>
    <property type="match status" value="1"/>
</dbReference>
<dbReference type="Pfam" id="PF01625">
    <property type="entry name" value="PMSR"/>
    <property type="match status" value="1"/>
</dbReference>
<feature type="active site" description="Nucleophile" evidence="7">
    <location>
        <position position="343"/>
    </location>
</feature>
<dbReference type="EC" id="1.8.4.12" evidence="7"/>
<evidence type="ECO:0000259" key="10">
    <source>
        <dbReference type="PROSITE" id="PS51790"/>
    </source>
</evidence>
<evidence type="ECO:0000256" key="4">
    <source>
        <dbReference type="ARBA" id="ARBA00047806"/>
    </source>
</evidence>
<proteinExistence type="inferred from homology"/>
<dbReference type="GO" id="GO:0033743">
    <property type="term" value="F:peptide-methionine (R)-S-oxide reductase activity"/>
    <property type="evidence" value="ECO:0007669"/>
    <property type="project" value="UniProtKB-UniRule"/>
</dbReference>
<dbReference type="AlphaFoldDB" id="A0A6I6JBL6"/>
<dbReference type="RefSeq" id="WP_158947388.1">
    <property type="nucleotide sequence ID" value="NZ_CP046400.1"/>
</dbReference>
<dbReference type="InterPro" id="IPR002569">
    <property type="entry name" value="Met_Sox_Rdtase_MsrA_dom"/>
</dbReference>
<keyword evidence="9" id="KW-0732">Signal</keyword>
<comment type="catalytic activity">
    <reaction evidence="5 7">
        <text>L-methionyl-[protein] + [thioredoxin]-disulfide + H2O = L-methionyl-(R)-S-oxide-[protein] + [thioredoxin]-dithiol</text>
        <dbReference type="Rhea" id="RHEA:24164"/>
        <dbReference type="Rhea" id="RHEA-COMP:10698"/>
        <dbReference type="Rhea" id="RHEA-COMP:10700"/>
        <dbReference type="Rhea" id="RHEA-COMP:12313"/>
        <dbReference type="Rhea" id="RHEA-COMP:12314"/>
        <dbReference type="ChEBI" id="CHEBI:15377"/>
        <dbReference type="ChEBI" id="CHEBI:16044"/>
        <dbReference type="ChEBI" id="CHEBI:29950"/>
        <dbReference type="ChEBI" id="CHEBI:45764"/>
        <dbReference type="ChEBI" id="CHEBI:50058"/>
        <dbReference type="EC" id="1.8.4.12"/>
    </reaction>
</comment>
<dbReference type="SUPFAM" id="SSF55068">
    <property type="entry name" value="Peptide methionine sulfoxide reductase"/>
    <property type="match status" value="1"/>
</dbReference>
<keyword evidence="1 7" id="KW-0560">Oxidoreductase</keyword>
<feature type="domain" description="MsrB" evidence="10">
    <location>
        <begin position="232"/>
        <end position="354"/>
    </location>
</feature>
<dbReference type="PROSITE" id="PS51790">
    <property type="entry name" value="MSRB"/>
    <property type="match status" value="1"/>
</dbReference>
<evidence type="ECO:0000256" key="1">
    <source>
        <dbReference type="ARBA" id="ARBA00023002"/>
    </source>
</evidence>
<evidence type="ECO:0000256" key="8">
    <source>
        <dbReference type="HAMAP-Rule" id="MF_01401"/>
    </source>
</evidence>
<reference evidence="11 12" key="1">
    <citation type="submission" date="2019-11" db="EMBL/GenBank/DDBJ databases">
        <authorList>
            <person name="Zheng R.K."/>
            <person name="Sun C.M."/>
        </authorList>
    </citation>
    <scope>NUCLEOTIDE SEQUENCE [LARGE SCALE GENOMIC DNA]</scope>
    <source>
        <strain evidence="11 12">SRB007</strain>
    </source>
</reference>
<comment type="similarity">
    <text evidence="8">Belongs to the MsrA Met sulfoxide reductase family.</text>
</comment>
<evidence type="ECO:0000256" key="7">
    <source>
        <dbReference type="HAMAP-Rule" id="MF_01400"/>
    </source>
</evidence>
<comment type="similarity">
    <text evidence="7">Belongs to the MsrB Met sulfoxide reductase family.</text>
</comment>
<dbReference type="HAMAP" id="MF_01401">
    <property type="entry name" value="MsrA"/>
    <property type="match status" value="1"/>
</dbReference>
<feature type="signal peptide" evidence="9">
    <location>
        <begin position="1"/>
        <end position="26"/>
    </location>
</feature>
<dbReference type="InterPro" id="IPR002579">
    <property type="entry name" value="Met_Sox_Rdtase_MsrB_dom"/>
</dbReference>
<gene>
    <name evidence="7 11" type="primary">msrB</name>
    <name evidence="8" type="synonym">msrA</name>
    <name evidence="11" type="ORF">GM415_08495</name>
</gene>
<dbReference type="GO" id="GO:0008113">
    <property type="term" value="F:peptide-methionine (S)-S-oxide reductase activity"/>
    <property type="evidence" value="ECO:0007669"/>
    <property type="project" value="UniProtKB-UniRule"/>
</dbReference>
<dbReference type="NCBIfam" id="TIGR00357">
    <property type="entry name" value="peptide-methionine (R)-S-oxide reductase MsrB"/>
    <property type="match status" value="1"/>
</dbReference>
<evidence type="ECO:0000256" key="5">
    <source>
        <dbReference type="ARBA" id="ARBA00048488"/>
    </source>
</evidence>
<comment type="catalytic activity">
    <reaction evidence="4 8">
        <text>L-methionyl-[protein] + [thioredoxin]-disulfide + H2O = L-methionyl-(S)-S-oxide-[protein] + [thioredoxin]-dithiol</text>
        <dbReference type="Rhea" id="RHEA:14217"/>
        <dbReference type="Rhea" id="RHEA-COMP:10698"/>
        <dbReference type="Rhea" id="RHEA-COMP:10700"/>
        <dbReference type="Rhea" id="RHEA-COMP:12313"/>
        <dbReference type="Rhea" id="RHEA-COMP:12315"/>
        <dbReference type="ChEBI" id="CHEBI:15377"/>
        <dbReference type="ChEBI" id="CHEBI:16044"/>
        <dbReference type="ChEBI" id="CHEBI:29950"/>
        <dbReference type="ChEBI" id="CHEBI:44120"/>
        <dbReference type="ChEBI" id="CHEBI:50058"/>
        <dbReference type="EC" id="1.8.4.11"/>
    </reaction>
</comment>
<dbReference type="PANTHER" id="PTHR43774:SF1">
    <property type="entry name" value="PEPTIDE METHIONINE SULFOXIDE REDUCTASE MSRA 2"/>
    <property type="match status" value="1"/>
</dbReference>
<comment type="function">
    <text evidence="3 8">Has an important function as a repair enzyme for proteins that have been inactivated by oxidation. Catalyzes the reversible oxidation-reduction of methionine sulfoxide in proteins to methionine.</text>
</comment>
<comment type="catalytic activity">
    <reaction evidence="6 8">
        <text>[thioredoxin]-disulfide + L-methionine + H2O = L-methionine (S)-S-oxide + [thioredoxin]-dithiol</text>
        <dbReference type="Rhea" id="RHEA:19993"/>
        <dbReference type="Rhea" id="RHEA-COMP:10698"/>
        <dbReference type="Rhea" id="RHEA-COMP:10700"/>
        <dbReference type="ChEBI" id="CHEBI:15377"/>
        <dbReference type="ChEBI" id="CHEBI:29950"/>
        <dbReference type="ChEBI" id="CHEBI:50058"/>
        <dbReference type="ChEBI" id="CHEBI:57844"/>
        <dbReference type="ChEBI" id="CHEBI:58772"/>
        <dbReference type="EC" id="1.8.4.11"/>
    </reaction>
</comment>
<organism evidence="11 12">
    <name type="scientific">Pseudodesulfovibrio cashew</name>
    <dbReference type="NCBI Taxonomy" id="2678688"/>
    <lineage>
        <taxon>Bacteria</taxon>
        <taxon>Pseudomonadati</taxon>
        <taxon>Thermodesulfobacteriota</taxon>
        <taxon>Desulfovibrionia</taxon>
        <taxon>Desulfovibrionales</taxon>
        <taxon>Desulfovibrionaceae</taxon>
    </lineage>
</organism>
<dbReference type="InterPro" id="IPR011057">
    <property type="entry name" value="Mss4-like_sf"/>
</dbReference>
<comment type="caution">
    <text evidence="7">Lacks conserved residue(s) required for the propagation of feature annotation.</text>
</comment>
<keyword evidence="2" id="KW-0511">Multifunctional enzyme</keyword>
<dbReference type="KEGG" id="psel:GM415_08495"/>
<sequence>MTMKRVIWAILALVVFVAGLAVTGHAQQEGVMTEDAKLEVATLAGGCFWCVESDMEKLPGVVRAISGYAGGKAETATYEQVSGGNTKHREAVQVFFDPAVVSYAEVLDHFWKHFDPTDEGGSFGDRGAQYTSAIFYHNEKQREIAEASAKALDESGRLGKPVVTSILEFTSFYPAEEYHQDYYKKNPARYKTYRYFSGRDRYVKDTWGDEAKPKARKATPEPDAKRFVKPDEAALKASLTPMQFDVTQNEATEPPFKNEFWDNKREGIYVDVVSGEPLFSSTDKFKSGTGWPSFTRPLVSGNIVEKKDRKLFFVRTEVRSKAADSHLGHVFDDGPEPTGLRYCINSAALRFVPREDLAKEGYGEFIKLFE</sequence>
<evidence type="ECO:0000313" key="11">
    <source>
        <dbReference type="EMBL" id="QGY40165.1"/>
    </source>
</evidence>
<dbReference type="Proteomes" id="UP000428328">
    <property type="component" value="Chromosome"/>
</dbReference>
<dbReference type="Gene3D" id="3.30.1060.10">
    <property type="entry name" value="Peptide methionine sulphoxide reductase MsrA"/>
    <property type="match status" value="1"/>
</dbReference>
<dbReference type="SUPFAM" id="SSF51316">
    <property type="entry name" value="Mss4-like"/>
    <property type="match status" value="1"/>
</dbReference>
<evidence type="ECO:0000313" key="12">
    <source>
        <dbReference type="Proteomes" id="UP000428328"/>
    </source>
</evidence>
<protein>
    <recommendedName>
        <fullName evidence="7 8">Multifunctional fusion protein</fullName>
    </recommendedName>
    <domain>
        <recommendedName>
            <fullName evidence="8">Peptide methionine sulfoxide reductase MsrA</fullName>
            <shortName evidence="8">Protein-methionine-S-oxide reductase</shortName>
            <ecNumber evidence="8">1.8.4.11</ecNumber>
        </recommendedName>
        <alternativeName>
            <fullName evidence="8">Peptide-methionine (S)-S-oxide reductase</fullName>
            <shortName evidence="8">Peptide Met(O) reductase</shortName>
        </alternativeName>
    </domain>
    <domain>
        <recommendedName>
            <fullName evidence="7">Peptide methionine sulfoxide reductase MsrB</fullName>
            <ecNumber evidence="7">1.8.4.12</ecNumber>
        </recommendedName>
        <alternativeName>
            <fullName evidence="7">Peptide-methionine (R)-S-oxide reductase</fullName>
        </alternativeName>
    </domain>
</protein>
<evidence type="ECO:0000256" key="3">
    <source>
        <dbReference type="ARBA" id="ARBA00024679"/>
    </source>
</evidence>
<evidence type="ECO:0000256" key="6">
    <source>
        <dbReference type="ARBA" id="ARBA00048782"/>
    </source>
</evidence>
<accession>A0A6I6JBL6</accession>
<dbReference type="Gene3D" id="2.170.150.20">
    <property type="entry name" value="Peptide methionine sulfoxide reductase"/>
    <property type="match status" value="1"/>
</dbReference>
<keyword evidence="12" id="KW-1185">Reference proteome</keyword>
<dbReference type="EMBL" id="CP046400">
    <property type="protein sequence ID" value="QGY40165.1"/>
    <property type="molecule type" value="Genomic_DNA"/>
</dbReference>
<dbReference type="HAMAP" id="MF_01400">
    <property type="entry name" value="MsrB"/>
    <property type="match status" value="1"/>
</dbReference>
<evidence type="ECO:0000256" key="9">
    <source>
        <dbReference type="SAM" id="SignalP"/>
    </source>
</evidence>
<name>A0A6I6JBL6_9BACT</name>
<dbReference type="PANTHER" id="PTHR43774">
    <property type="entry name" value="PEPTIDE METHIONINE SULFOXIDE REDUCTASE"/>
    <property type="match status" value="1"/>
</dbReference>
<feature type="chain" id="PRO_5026197418" description="Multifunctional fusion protein" evidence="9">
    <location>
        <begin position="27"/>
        <end position="370"/>
    </location>
</feature>
<dbReference type="EC" id="1.8.4.11" evidence="8"/>